<feature type="domain" description="Translocation and assembly module TamB C-terminal" evidence="6">
    <location>
        <begin position="1027"/>
        <end position="1381"/>
    </location>
</feature>
<reference evidence="7" key="2">
    <citation type="submission" date="2020-09" db="EMBL/GenBank/DDBJ databases">
        <authorList>
            <person name="Sun Q."/>
            <person name="Zhou Y."/>
        </authorList>
    </citation>
    <scope>NUCLEOTIDE SEQUENCE</scope>
    <source>
        <strain evidence="7">CGMCC 1.6293</strain>
    </source>
</reference>
<name>A0A917SXL7_9RHOB</name>
<evidence type="ECO:0000313" key="7">
    <source>
        <dbReference type="EMBL" id="GGM01413.1"/>
    </source>
</evidence>
<keyword evidence="8" id="KW-1185">Reference proteome</keyword>
<evidence type="ECO:0000256" key="5">
    <source>
        <dbReference type="SAM" id="SignalP"/>
    </source>
</evidence>
<feature type="chain" id="PRO_5037938794" evidence="5">
    <location>
        <begin position="21"/>
        <end position="1381"/>
    </location>
</feature>
<accession>A0A917SXL7</accession>
<gene>
    <name evidence="7" type="ORF">GCM10011534_24080</name>
</gene>
<dbReference type="Proteomes" id="UP000649829">
    <property type="component" value="Unassembled WGS sequence"/>
</dbReference>
<dbReference type="GO" id="GO:0097347">
    <property type="term" value="C:TAM protein secretion complex"/>
    <property type="evidence" value="ECO:0007669"/>
    <property type="project" value="TreeGrafter"/>
</dbReference>
<dbReference type="InterPro" id="IPR007452">
    <property type="entry name" value="TamB_C"/>
</dbReference>
<keyword evidence="5" id="KW-0732">Signal</keyword>
<organism evidence="7 8">
    <name type="scientific">Pseudooceanicola nanhaiensis</name>
    <dbReference type="NCBI Taxonomy" id="375761"/>
    <lineage>
        <taxon>Bacteria</taxon>
        <taxon>Pseudomonadati</taxon>
        <taxon>Pseudomonadota</taxon>
        <taxon>Alphaproteobacteria</taxon>
        <taxon>Rhodobacterales</taxon>
        <taxon>Paracoccaceae</taxon>
        <taxon>Pseudooceanicola</taxon>
    </lineage>
</organism>
<dbReference type="EMBL" id="BMLF01000002">
    <property type="protein sequence ID" value="GGM01413.1"/>
    <property type="molecule type" value="Genomic_DNA"/>
</dbReference>
<evidence type="ECO:0000256" key="2">
    <source>
        <dbReference type="ARBA" id="ARBA00022692"/>
    </source>
</evidence>
<evidence type="ECO:0000256" key="3">
    <source>
        <dbReference type="ARBA" id="ARBA00022989"/>
    </source>
</evidence>
<dbReference type="GO" id="GO:0009306">
    <property type="term" value="P:protein secretion"/>
    <property type="evidence" value="ECO:0007669"/>
    <property type="project" value="InterPro"/>
</dbReference>
<dbReference type="Pfam" id="PF04357">
    <property type="entry name" value="TamB"/>
    <property type="match status" value="1"/>
</dbReference>
<dbReference type="PANTHER" id="PTHR36985:SF1">
    <property type="entry name" value="TRANSLOCATION AND ASSEMBLY MODULE SUBUNIT TAMB"/>
    <property type="match status" value="1"/>
</dbReference>
<keyword evidence="3" id="KW-1133">Transmembrane helix</keyword>
<comment type="caution">
    <text evidence="7">The sequence shown here is derived from an EMBL/GenBank/DDBJ whole genome shotgun (WGS) entry which is preliminary data.</text>
</comment>
<proteinExistence type="predicted"/>
<reference evidence="7" key="1">
    <citation type="journal article" date="2014" name="Int. J. Syst. Evol. Microbiol.">
        <title>Complete genome sequence of Corynebacterium casei LMG S-19264T (=DSM 44701T), isolated from a smear-ripened cheese.</title>
        <authorList>
            <consortium name="US DOE Joint Genome Institute (JGI-PGF)"/>
            <person name="Walter F."/>
            <person name="Albersmeier A."/>
            <person name="Kalinowski J."/>
            <person name="Ruckert C."/>
        </authorList>
    </citation>
    <scope>NUCLEOTIDE SEQUENCE</scope>
    <source>
        <strain evidence="7">CGMCC 1.6293</strain>
    </source>
</reference>
<keyword evidence="4" id="KW-0472">Membrane</keyword>
<protein>
    <submittedName>
        <fullName evidence="7">Translocation/assembly module TamB</fullName>
    </submittedName>
</protein>
<comment type="subcellular location">
    <subcellularLocation>
        <location evidence="1">Membrane</location>
        <topology evidence="1">Single-pass membrane protein</topology>
    </subcellularLocation>
</comment>
<dbReference type="GO" id="GO:0005886">
    <property type="term" value="C:plasma membrane"/>
    <property type="evidence" value="ECO:0007669"/>
    <property type="project" value="InterPro"/>
</dbReference>
<evidence type="ECO:0000259" key="6">
    <source>
        <dbReference type="Pfam" id="PF04357"/>
    </source>
</evidence>
<sequence>MKRFILLFALVTGLALPAGAQDTPSDDGESFTIRLIQNALSDAGRVVNISGFSGGIFSNATMDRLTIADEEGVWLEIDNAELDWNRSALLRGRLQINTLTAETITLTRLPEAIEDDTPAPEATGFRIPNLRVAIDIDDVAVDNLVLGEAVLGQAATLTLTGSASLENGGMDVDIKVDRLDAPGEFSIDASYDPADTTLAVDLTLREPSGGIASSLMDLPGDPAIDLTVSGTGPLDDYRAEIDLDTDGEDRLTGAVTLAANDEGGRDFTVDLGGDITALVLQQYRDFFGTEVGLTAAGTVAADGALDLASFELSAAALDLQGTARLTGDFQPVAFDVTGRIQSEDGSRIELPFGNGISVASTTLDVQFDSAADTAVRGDFAVLGFQMPGYTAESLTLDLDGNIVTGADASFGADVTFAAAGLVAEDEAVGQALGQDITGSARIDWAGEGPVEIRGLDVTGETYGLTGDIDLVPGEGTMELRADARMQAQDLSAFAPVSGMNLSGAADLALDLRADLVGGTFDLVAEGGTEDLSIGVAPLDPLINPVTRLKVDVSRTTEGLEIRDLTLSNPEIEGSASGTMASSSGEIAYDVTLANAGIFTGTEAGPVSLEGRLEMRPDGLHIDGVGTGTDLITGIEQVDRLLAGGASFTYKAQIGEDGNTLENFRLSTEQFEVTAEGDITPGEIDVEVRTFLRNSALLTGGPGAVAGAIGLNAQITQVPEGFRIEVRGGGRDIGIGQAMVDGLFRGETDLSLTLVVGEEITLEGLNLVTPHVSLFASGNLTEGQRALELSGQLDNSARFTGGTAGPLEFNATVTQQGASYALTLDATGTNIGIGNPVVDGLLTGTSRVTMRGTYDTGSGTLALSQFTFDGNAVEMSASGTVGAEAIDLRFNARLDDLGRLESNLSGPLTVRGDIGRSGDTTQLDVQVQGAGGTTATVSGRILLPDGGVDLTINGSAPLALANPFLTPNSLTGLARFDLRMSGQPGLDALSGQVTVQDAQLVLPELQLALENLGGTINLSNGQANVDLRGTMGGGAITVSGPVGLSAPFNANLSTSIRNVRVERPGLFSSVLNGTVDVNGPITGGGLVSGTIGLSQNEVRIPSGGLGGVEAIPEITHLNESRPSYITRVRAGLVGDGSGSGSGGGSAGGGTSALRLDVLVRTDESIFIRGRGLDAELRGDIRLQGTLSNIRPVGTFDLVRGRLDILGKRLNLVEGTLSFEGSFDPVIRLVARNTTSDYTIDVIVEGSATSPDVTFASTPDLPQDEVLAQLFFGRDLQSLSTFQAAQLAVAVATLTGRSNGGVVGSIRENFGLDDLDITQTDQGETAIRAGKYISENVYTDVEVTSGGESTISINLDVTDNIRASGRLSDEGDTSLGLYYEKDY</sequence>
<dbReference type="RefSeq" id="WP_028287721.1">
    <property type="nucleotide sequence ID" value="NZ_BMLF01000002.1"/>
</dbReference>
<feature type="signal peptide" evidence="5">
    <location>
        <begin position="1"/>
        <end position="20"/>
    </location>
</feature>
<evidence type="ECO:0000256" key="4">
    <source>
        <dbReference type="ARBA" id="ARBA00023136"/>
    </source>
</evidence>
<evidence type="ECO:0000256" key="1">
    <source>
        <dbReference type="ARBA" id="ARBA00004167"/>
    </source>
</evidence>
<keyword evidence="2" id="KW-0812">Transmembrane</keyword>
<dbReference type="PANTHER" id="PTHR36985">
    <property type="entry name" value="TRANSLOCATION AND ASSEMBLY MODULE SUBUNIT TAMB"/>
    <property type="match status" value="1"/>
</dbReference>
<evidence type="ECO:0000313" key="8">
    <source>
        <dbReference type="Proteomes" id="UP000649829"/>
    </source>
</evidence>